<dbReference type="SMART" id="SM00612">
    <property type="entry name" value="Kelch"/>
    <property type="match status" value="7"/>
</dbReference>
<protein>
    <submittedName>
        <fullName evidence="3">Ig-like domain-containing protein</fullName>
    </submittedName>
</protein>
<dbReference type="RefSeq" id="WP_267540401.1">
    <property type="nucleotide sequence ID" value="NZ_JAPNKA010000001.1"/>
</dbReference>
<dbReference type="PANTHER" id="PTHR46344">
    <property type="entry name" value="OS02G0202900 PROTEIN"/>
    <property type="match status" value="1"/>
</dbReference>
<dbReference type="SUPFAM" id="SSF117281">
    <property type="entry name" value="Kelch motif"/>
    <property type="match status" value="2"/>
</dbReference>
<dbReference type="InterPro" id="IPR013783">
    <property type="entry name" value="Ig-like_fold"/>
</dbReference>
<name>A0ABT4AKI7_9BACT</name>
<keyword evidence="1" id="KW-0880">Kelch repeat</keyword>
<dbReference type="PANTHER" id="PTHR46344:SF27">
    <property type="entry name" value="KELCH REPEAT SUPERFAMILY PROTEIN"/>
    <property type="match status" value="1"/>
</dbReference>
<dbReference type="Gene3D" id="2.120.10.80">
    <property type="entry name" value="Kelch-type beta propeller"/>
    <property type="match status" value="1"/>
</dbReference>
<evidence type="ECO:0000313" key="4">
    <source>
        <dbReference type="Proteomes" id="UP001207654"/>
    </source>
</evidence>
<evidence type="ECO:0000256" key="2">
    <source>
        <dbReference type="ARBA" id="ARBA00022737"/>
    </source>
</evidence>
<dbReference type="InterPro" id="IPR037293">
    <property type="entry name" value="Gal_Oxidase_central_sf"/>
</dbReference>
<dbReference type="InterPro" id="IPR015915">
    <property type="entry name" value="Kelch-typ_b-propeller"/>
</dbReference>
<reference evidence="3 4" key="1">
    <citation type="submission" date="2022-11" db="EMBL/GenBank/DDBJ databases">
        <title>Minimal conservation of predation-associated metabolite biosynthetic gene clusters underscores biosynthetic potential of Myxococcota including descriptions for ten novel species: Archangium lansinium sp. nov., Myxococcus landrumus sp. nov., Nannocystis bai.</title>
        <authorList>
            <person name="Ahearne A."/>
            <person name="Stevens C."/>
            <person name="Phillips K."/>
        </authorList>
    </citation>
    <scope>NUCLEOTIDE SEQUENCE [LARGE SCALE GENOMIC DNA]</scope>
    <source>
        <strain evidence="3 4">MIWBW</strain>
    </source>
</reference>
<accession>A0ABT4AKI7</accession>
<sequence>MSFVVWSVLACITGCHEVEPSSDVEVKRSELSTATGSMADARVHFTGTRLGDGRVLVVGGNNNLLQPPRAKAELYNPATGTWSATGQLADGRYGHTATLLSDGKVLVVAGKNDLPTVSNELYDPATGTWTTVGSDVSRYFAAAVALADGRVLMSGGVDESGYSLASARIIDPVGGNGSTVPPMTAARYGHSATLLSDGKVLVAGGTDSSGTQLFSAELFDPSTGTWSSAGNMYAAHSNHTATRLADGRVLIAGGLGGGTTTSATELYEPSTNTWSLAGSLSLARTQHRAYVTPSGEVVVLGGIDSGGGPTPSAERFNPTTATWSPASPLTVARSGFVAVPLDGGQVLVAGGHDGSNPLATAELYTDTSSCVPTTCAAQGKTCGTVSDGCGGSLSCGTCPGDQTCSASNVCITPGAAVFDTTLRAPRCTEAGAVCDSGALLNGRGPLGPEPNHPNTLGGSCADGTSGTYHTDESLDRLRVSTVDGTPMATGKTVRVDATAWVYSASSNKVDLYYTGNANSPTWTFLATLTPTASGAQTLSATYTLPAVSSLQAVRGVFRYSGAASTCDTGSYNDRDDLVFPVSGPVDSAPPTVALTSPTAGATVSGMSVTLTATASDDVGVARVEFYDGTTLIGTVSTPPYTLTWNTRIVDNGTHTLTARAHDVAGRSTVSAGVAVTVANDKNPTVQMTSPAANSTVSGVITLAATASDDVGVARVEFQVDSTVIATLTAPPYTVSWNSATVLDGTHHLSARAYDTAGQTSAWGLNVTVRHDYTAPTTALTSPASGATVTGTVTLTASASDNQIVTRVEFYDGTTLLGTDTTSPYSLSWNTTTSTVGSHTLSTKAYDSAGNVGTSAGVTVTIPSNGPVLAQYDSTLRAPRCSISGSSCDSGSLLTGKGSGIEPNAPNTLGDACIENYYDTGLSVERVKVSSLDGGPITYGKTVQIEATIRASSSADRLEFYITSTPESPSWTYTGLSFSISTTGSQVKTGTITLPWASNIAIRTVLRASYSGTVCSNDWFAPDDRDDLVFRAYY</sequence>
<keyword evidence="2" id="KW-0677">Repeat</keyword>
<evidence type="ECO:0000313" key="3">
    <source>
        <dbReference type="EMBL" id="MCY1081816.1"/>
    </source>
</evidence>
<proteinExistence type="predicted"/>
<dbReference type="EMBL" id="JAPNKA010000001">
    <property type="protein sequence ID" value="MCY1081816.1"/>
    <property type="molecule type" value="Genomic_DNA"/>
</dbReference>
<dbReference type="Gene3D" id="2.60.40.10">
    <property type="entry name" value="Immunoglobulins"/>
    <property type="match status" value="3"/>
</dbReference>
<keyword evidence="4" id="KW-1185">Reference proteome</keyword>
<organism evidence="3 4">
    <name type="scientific">Archangium lansingense</name>
    <dbReference type="NCBI Taxonomy" id="2995310"/>
    <lineage>
        <taxon>Bacteria</taxon>
        <taxon>Pseudomonadati</taxon>
        <taxon>Myxococcota</taxon>
        <taxon>Myxococcia</taxon>
        <taxon>Myxococcales</taxon>
        <taxon>Cystobacterineae</taxon>
        <taxon>Archangiaceae</taxon>
        <taxon>Archangium</taxon>
    </lineage>
</organism>
<evidence type="ECO:0000256" key="1">
    <source>
        <dbReference type="ARBA" id="ARBA00022441"/>
    </source>
</evidence>
<comment type="caution">
    <text evidence="3">The sequence shown here is derived from an EMBL/GenBank/DDBJ whole genome shotgun (WGS) entry which is preliminary data.</text>
</comment>
<dbReference type="InterPro" id="IPR006652">
    <property type="entry name" value="Kelch_1"/>
</dbReference>
<gene>
    <name evidence="3" type="ORF">OV287_45955</name>
</gene>
<dbReference type="Gene3D" id="2.130.10.80">
    <property type="entry name" value="Galactose oxidase/kelch, beta-propeller"/>
    <property type="match status" value="2"/>
</dbReference>
<dbReference type="Pfam" id="PF01344">
    <property type="entry name" value="Kelch_1"/>
    <property type="match status" value="2"/>
</dbReference>
<dbReference type="Pfam" id="PF17957">
    <property type="entry name" value="Big_7"/>
    <property type="match status" value="3"/>
</dbReference>
<dbReference type="Proteomes" id="UP001207654">
    <property type="component" value="Unassembled WGS sequence"/>
</dbReference>